<accession>A0A4Y7LA33</accession>
<dbReference type="Proteomes" id="UP000316621">
    <property type="component" value="Chromosome 10"/>
</dbReference>
<name>A0A4Y7LA33_PAPSO</name>
<proteinExistence type="predicted"/>
<dbReference type="EMBL" id="CM010724">
    <property type="protein sequence ID" value="RZC81039.1"/>
    <property type="molecule type" value="Genomic_DNA"/>
</dbReference>
<dbReference type="Gramene" id="RZC81039">
    <property type="protein sequence ID" value="RZC81039"/>
    <property type="gene ID" value="C5167_043608"/>
</dbReference>
<keyword evidence="3" id="KW-1185">Reference proteome</keyword>
<gene>
    <name evidence="2" type="ORF">C5167_043608</name>
</gene>
<organism evidence="2 3">
    <name type="scientific">Papaver somniferum</name>
    <name type="common">Opium poppy</name>
    <dbReference type="NCBI Taxonomy" id="3469"/>
    <lineage>
        <taxon>Eukaryota</taxon>
        <taxon>Viridiplantae</taxon>
        <taxon>Streptophyta</taxon>
        <taxon>Embryophyta</taxon>
        <taxon>Tracheophyta</taxon>
        <taxon>Spermatophyta</taxon>
        <taxon>Magnoliopsida</taxon>
        <taxon>Ranunculales</taxon>
        <taxon>Papaveraceae</taxon>
        <taxon>Papaveroideae</taxon>
        <taxon>Papaver</taxon>
    </lineage>
</organism>
<protein>
    <submittedName>
        <fullName evidence="2">Uncharacterized protein</fullName>
    </submittedName>
</protein>
<dbReference type="AlphaFoldDB" id="A0A4Y7LA33"/>
<sequence>MYSNHEMGVRSCVVVNGDVVAQVSQLFLRMSRFGLVKLIWMHSGAAKSHSSYKPPKSVDVSKDGVIHKELNS</sequence>
<reference evidence="2 3" key="1">
    <citation type="journal article" date="2018" name="Science">
        <title>The opium poppy genome and morphinan production.</title>
        <authorList>
            <person name="Guo L."/>
            <person name="Winzer T."/>
            <person name="Yang X."/>
            <person name="Li Y."/>
            <person name="Ning Z."/>
            <person name="He Z."/>
            <person name="Teodor R."/>
            <person name="Lu Y."/>
            <person name="Bowser T.A."/>
            <person name="Graham I.A."/>
            <person name="Ye K."/>
        </authorList>
    </citation>
    <scope>NUCLEOTIDE SEQUENCE [LARGE SCALE GENOMIC DNA]</scope>
    <source>
        <strain evidence="3">cv. HN1</strain>
        <tissue evidence="2">Leaves</tissue>
    </source>
</reference>
<feature type="compositionally biased region" description="Basic and acidic residues" evidence="1">
    <location>
        <begin position="59"/>
        <end position="72"/>
    </location>
</feature>
<evidence type="ECO:0000256" key="1">
    <source>
        <dbReference type="SAM" id="MobiDB-lite"/>
    </source>
</evidence>
<feature type="region of interest" description="Disordered" evidence="1">
    <location>
        <begin position="44"/>
        <end position="72"/>
    </location>
</feature>
<evidence type="ECO:0000313" key="2">
    <source>
        <dbReference type="EMBL" id="RZC81039.1"/>
    </source>
</evidence>
<evidence type="ECO:0000313" key="3">
    <source>
        <dbReference type="Proteomes" id="UP000316621"/>
    </source>
</evidence>